<evidence type="ECO:0000256" key="3">
    <source>
        <dbReference type="ARBA" id="ARBA00023145"/>
    </source>
</evidence>
<dbReference type="Proteomes" id="UP000321578">
    <property type="component" value="Unassembled WGS sequence"/>
</dbReference>
<dbReference type="Gene3D" id="1.10.1400.10">
    <property type="match status" value="1"/>
</dbReference>
<feature type="active site" description="Nucleophile" evidence="4">
    <location>
        <position position="274"/>
    </location>
</feature>
<dbReference type="OrthoDB" id="9759796at2"/>
<organism evidence="6 7">
    <name type="scientific">Subsaximicrobium wynnwilliamsii</name>
    <dbReference type="NCBI Taxonomy" id="291179"/>
    <lineage>
        <taxon>Bacteria</taxon>
        <taxon>Pseudomonadati</taxon>
        <taxon>Bacteroidota</taxon>
        <taxon>Flavobacteriia</taxon>
        <taxon>Flavobacteriales</taxon>
        <taxon>Flavobacteriaceae</taxon>
        <taxon>Subsaximicrobium</taxon>
    </lineage>
</organism>
<keyword evidence="3" id="KW-0865">Zymogen</keyword>
<dbReference type="InterPro" id="IPR043146">
    <property type="entry name" value="Penicillin_amidase_N_B-knob"/>
</dbReference>
<dbReference type="CDD" id="cd03747">
    <property type="entry name" value="Ntn_PGA_like"/>
    <property type="match status" value="1"/>
</dbReference>
<protein>
    <submittedName>
        <fullName evidence="6">Penicillin acylase family protein</fullName>
    </submittedName>
</protein>
<dbReference type="InterPro" id="IPR029055">
    <property type="entry name" value="Ntn_hydrolases_N"/>
</dbReference>
<dbReference type="PANTHER" id="PTHR34218:SF4">
    <property type="entry name" value="ACYL-HOMOSERINE LACTONE ACYLASE QUIP"/>
    <property type="match status" value="1"/>
</dbReference>
<evidence type="ECO:0000256" key="2">
    <source>
        <dbReference type="ARBA" id="ARBA00022801"/>
    </source>
</evidence>
<dbReference type="Gene3D" id="1.10.439.10">
    <property type="entry name" value="Penicillin Amidohydrolase, domain 1"/>
    <property type="match status" value="1"/>
</dbReference>
<keyword evidence="2" id="KW-0378">Hydrolase</keyword>
<dbReference type="EMBL" id="VORO01000003">
    <property type="protein sequence ID" value="TXD90545.1"/>
    <property type="molecule type" value="Genomic_DNA"/>
</dbReference>
<dbReference type="GO" id="GO:0017000">
    <property type="term" value="P:antibiotic biosynthetic process"/>
    <property type="evidence" value="ECO:0007669"/>
    <property type="project" value="InterPro"/>
</dbReference>
<evidence type="ECO:0000256" key="1">
    <source>
        <dbReference type="ARBA" id="ARBA00006586"/>
    </source>
</evidence>
<comment type="cofactor">
    <cofactor evidence="5">
        <name>Ca(2+)</name>
        <dbReference type="ChEBI" id="CHEBI:29108"/>
    </cofactor>
    <text evidence="5">Binds 1 Ca(2+) ion per dimer.</text>
</comment>
<dbReference type="InterPro" id="IPR023343">
    <property type="entry name" value="Penicillin_amidase_dom1"/>
</dbReference>
<evidence type="ECO:0000256" key="4">
    <source>
        <dbReference type="PIRSR" id="PIRSR001227-1"/>
    </source>
</evidence>
<feature type="binding site" evidence="5">
    <location>
        <position position="346"/>
    </location>
    <ligand>
        <name>Ca(2+)</name>
        <dbReference type="ChEBI" id="CHEBI:29108"/>
    </ligand>
</feature>
<evidence type="ECO:0000256" key="5">
    <source>
        <dbReference type="PIRSR" id="PIRSR001227-2"/>
    </source>
</evidence>
<dbReference type="InterPro" id="IPR043147">
    <property type="entry name" value="Penicillin_amidase_A-knob"/>
</dbReference>
<name>A0A5C6ZLK4_9FLAO</name>
<dbReference type="SUPFAM" id="SSF56235">
    <property type="entry name" value="N-terminal nucleophile aminohydrolases (Ntn hydrolases)"/>
    <property type="match status" value="1"/>
</dbReference>
<dbReference type="InterPro" id="IPR014395">
    <property type="entry name" value="Pen/GL7ACA/AHL_acylase"/>
</dbReference>
<dbReference type="GO" id="GO:0046872">
    <property type="term" value="F:metal ion binding"/>
    <property type="evidence" value="ECO:0007669"/>
    <property type="project" value="UniProtKB-KW"/>
</dbReference>
<sequence>MRFFKLGIALILTVLVFFVLNTKLGSIPPMGKFLNPVSGVWQNDSEEIITGNLSIDGLLDVVTVHYDSILIPHIFAQNDSDLYRAQGYITAKHRLWQMEFQTFAAAGRLSEIIGEKALEYDQQQRRRGMIFGAENALIKMKEDPETYKFMEAYRDGVNSYINQLDTNDLPVEYKLLDYKPELWSSEKTALLLMYMTKMLAGGDSDLEYTNALHLFGKERFDLLFPDFYGELDPVIPEDTNWDFITTEITATPEHKIPRDSISETIDKPHPNNGSNNWAVAAEKSASGNAILANDPHLGLNLPSIWFVMQLQTPEHNAMGATLPGALGVISGFNNHISWGVTNATRDVLDWYKIEFKDASRQQYKYGNGWKNTRVRVENIKINGAETLQDSVIYTHYGPVTYDKNFKGNGEKIGYAMKWTGHIGGNNQLPFLQLNKAKTYEDYENALKNYTAPAQNFAFASTSGDVALWIQGLFPNKWKGQGKFLMDGSNPENEWQSFIPQQFNAHVKNPERGFISSANQHPVDETYPFYVFNDGYETYRNRVINDFFRNKEKISVEDFKSLQNNNFNLKASELLPNIFEHMDVTGLTSEEKEIYNQIKAWDFYSEIDQLAPSIWDLWWEKLYDQVWDEFENDDLALDTPFIYQTIYLLKNNPEDQFMDIVSTPETETAKDLFLITFKASAKELLDWKAKNGNYNWSEYKGTFTGHLLQALPAFSRFDIPIGGDYNTVNAASKNHGPSWRMIVEMSTPPRALGIYPGGQSGNPGSKYYDNFIDDWAAGNYHELLFMQDNTTNSQIMATQTLTPKQ</sequence>
<gene>
    <name evidence="6" type="ORF">ESY86_04035</name>
</gene>
<dbReference type="Gene3D" id="3.60.20.10">
    <property type="entry name" value="Glutamine Phosphoribosylpyrophosphate, subunit 1, domain 1"/>
    <property type="match status" value="1"/>
</dbReference>
<comment type="similarity">
    <text evidence="1">Belongs to the peptidase S45 family.</text>
</comment>
<feature type="binding site" evidence="5">
    <location>
        <position position="349"/>
    </location>
    <ligand>
        <name>Ca(2+)</name>
        <dbReference type="ChEBI" id="CHEBI:29108"/>
    </ligand>
</feature>
<keyword evidence="5" id="KW-0106">Calcium</keyword>
<reference evidence="6 7" key="1">
    <citation type="submission" date="2019-08" db="EMBL/GenBank/DDBJ databases">
        <title>Genomes of Subsaximicrobium wynnwilliamsii strains.</title>
        <authorList>
            <person name="Bowman J.P."/>
        </authorList>
    </citation>
    <scope>NUCLEOTIDE SEQUENCE [LARGE SCALE GENOMIC DNA]</scope>
    <source>
        <strain evidence="6 7">2-80-2</strain>
    </source>
</reference>
<keyword evidence="5" id="KW-0479">Metal-binding</keyword>
<evidence type="ECO:0000313" key="7">
    <source>
        <dbReference type="Proteomes" id="UP000321578"/>
    </source>
</evidence>
<dbReference type="InterPro" id="IPR002692">
    <property type="entry name" value="S45"/>
</dbReference>
<dbReference type="Pfam" id="PF01804">
    <property type="entry name" value="Penicil_amidase"/>
    <property type="match status" value="1"/>
</dbReference>
<dbReference type="GO" id="GO:0016811">
    <property type="term" value="F:hydrolase activity, acting on carbon-nitrogen (but not peptide) bonds, in linear amides"/>
    <property type="evidence" value="ECO:0007669"/>
    <property type="project" value="InterPro"/>
</dbReference>
<dbReference type="AlphaFoldDB" id="A0A5C6ZLK4"/>
<evidence type="ECO:0000313" key="6">
    <source>
        <dbReference type="EMBL" id="TXD90545.1"/>
    </source>
</evidence>
<comment type="caution">
    <text evidence="6">The sequence shown here is derived from an EMBL/GenBank/DDBJ whole genome shotgun (WGS) entry which is preliminary data.</text>
</comment>
<proteinExistence type="inferred from homology"/>
<keyword evidence="7" id="KW-1185">Reference proteome</keyword>
<dbReference type="RefSeq" id="WP_147085291.1">
    <property type="nucleotide sequence ID" value="NZ_VORM01000002.1"/>
</dbReference>
<dbReference type="Gene3D" id="2.30.120.10">
    <property type="match status" value="1"/>
</dbReference>
<dbReference type="PANTHER" id="PTHR34218">
    <property type="entry name" value="PEPTIDASE S45 PENICILLIN AMIDASE"/>
    <property type="match status" value="1"/>
</dbReference>
<accession>A0A5C6ZLK4</accession>
<dbReference type="PIRSF" id="PIRSF001227">
    <property type="entry name" value="Pen_acylase"/>
    <property type="match status" value="1"/>
</dbReference>